<dbReference type="InterPro" id="IPR045863">
    <property type="entry name" value="CorA_TM1_TM2"/>
</dbReference>
<keyword evidence="10 11" id="KW-0472">Membrane</keyword>
<dbReference type="EMBL" id="JBHSUS010000001">
    <property type="protein sequence ID" value="MFC6440251.1"/>
    <property type="molecule type" value="Genomic_DNA"/>
</dbReference>
<dbReference type="Gene3D" id="1.20.58.340">
    <property type="entry name" value="Magnesium transport protein CorA, transmembrane region"/>
    <property type="match status" value="2"/>
</dbReference>
<name>A0ABW1XJ66_9ALTE</name>
<dbReference type="RefSeq" id="WP_165490737.1">
    <property type="nucleotide sequence ID" value="NZ_JBHSUS010000001.1"/>
</dbReference>
<comment type="subcellular location">
    <subcellularLocation>
        <location evidence="1">Cell membrane</location>
        <topology evidence="1">Multi-pass membrane protein</topology>
    </subcellularLocation>
</comment>
<accession>A0ABW1XJ66</accession>
<proteinExistence type="inferred from homology"/>
<evidence type="ECO:0000256" key="2">
    <source>
        <dbReference type="ARBA" id="ARBA00009765"/>
    </source>
</evidence>
<sequence length="316" mass="35952">MHNKAFLIDAWQFHEGKAQRYSAEHAPAADVQIWYHCDRNDKGLTAWLQSEGIDHGIISTLLAEDTRPRFQQFDDGESMLIVRGVNLNEGSEPDDMLSIRFLFVGNRLYSMRRVPSKAVTGVRELLATGQGPKSLEELITTIIEQLHMRIENFLDPIEDFIDELDSDVVNSKRIQELNDVKRRLLKLNRFLKPQSYALDALHKANLSRFKKFKVRLDHQRDTLLRILEGIEFDLAQINLVSESMQQITADRMNRNTYMLSVIAGVFLPLGFLTGLFGINIGGMPGVENGDAFTIFCIAMGIISAGVLLVFRRLKFV</sequence>
<gene>
    <name evidence="12" type="ORF">ACFP85_08835</name>
</gene>
<keyword evidence="5" id="KW-0997">Cell inner membrane</keyword>
<protein>
    <submittedName>
        <fullName evidence="12">Zinc transporter ZntB</fullName>
    </submittedName>
</protein>
<evidence type="ECO:0000256" key="4">
    <source>
        <dbReference type="ARBA" id="ARBA00022475"/>
    </source>
</evidence>
<comment type="similarity">
    <text evidence="2">Belongs to the CorA metal ion transporter (MIT) (TC 1.A.35) family.</text>
</comment>
<evidence type="ECO:0000256" key="9">
    <source>
        <dbReference type="ARBA" id="ARBA00023065"/>
    </source>
</evidence>
<dbReference type="InterPro" id="IPR002523">
    <property type="entry name" value="MgTranspt_CorA/ZnTranspt_ZntB"/>
</dbReference>
<evidence type="ECO:0000256" key="1">
    <source>
        <dbReference type="ARBA" id="ARBA00004651"/>
    </source>
</evidence>
<reference evidence="13" key="1">
    <citation type="journal article" date="2019" name="Int. J. Syst. Evol. Microbiol.">
        <title>The Global Catalogue of Microorganisms (GCM) 10K type strain sequencing project: providing services to taxonomists for standard genome sequencing and annotation.</title>
        <authorList>
            <consortium name="The Broad Institute Genomics Platform"/>
            <consortium name="The Broad Institute Genome Sequencing Center for Infectious Disease"/>
            <person name="Wu L."/>
            <person name="Ma J."/>
        </authorList>
    </citation>
    <scope>NUCLEOTIDE SEQUENCE [LARGE SCALE GENOMIC DNA]</scope>
    <source>
        <strain evidence="13">CGMCC 1.16031</strain>
    </source>
</reference>
<dbReference type="InterPro" id="IPR045861">
    <property type="entry name" value="CorA_cytoplasmic_dom"/>
</dbReference>
<evidence type="ECO:0000256" key="7">
    <source>
        <dbReference type="ARBA" id="ARBA00022833"/>
    </source>
</evidence>
<keyword evidence="6 11" id="KW-0812">Transmembrane</keyword>
<evidence type="ECO:0000256" key="3">
    <source>
        <dbReference type="ARBA" id="ARBA00022448"/>
    </source>
</evidence>
<organism evidence="12 13">
    <name type="scientific">Pseudobowmanella zhangzhouensis</name>
    <dbReference type="NCBI Taxonomy" id="1537679"/>
    <lineage>
        <taxon>Bacteria</taxon>
        <taxon>Pseudomonadati</taxon>
        <taxon>Pseudomonadota</taxon>
        <taxon>Gammaproteobacteria</taxon>
        <taxon>Alteromonadales</taxon>
        <taxon>Alteromonadaceae</taxon>
    </lineage>
</organism>
<dbReference type="CDD" id="cd12833">
    <property type="entry name" value="ZntB-like_1"/>
    <property type="match status" value="1"/>
</dbReference>
<dbReference type="PANTHER" id="PTHR46494">
    <property type="entry name" value="CORA FAMILY METAL ION TRANSPORTER (EUROFUNG)"/>
    <property type="match status" value="1"/>
</dbReference>
<evidence type="ECO:0000256" key="10">
    <source>
        <dbReference type="ARBA" id="ARBA00023136"/>
    </source>
</evidence>
<keyword evidence="3" id="KW-0813">Transport</keyword>
<dbReference type="Pfam" id="PF01544">
    <property type="entry name" value="CorA"/>
    <property type="match status" value="1"/>
</dbReference>
<dbReference type="Proteomes" id="UP001596364">
    <property type="component" value="Unassembled WGS sequence"/>
</dbReference>
<keyword evidence="13" id="KW-1185">Reference proteome</keyword>
<keyword evidence="8 11" id="KW-1133">Transmembrane helix</keyword>
<keyword evidence="7" id="KW-0862">Zinc</keyword>
<evidence type="ECO:0000256" key="6">
    <source>
        <dbReference type="ARBA" id="ARBA00022692"/>
    </source>
</evidence>
<dbReference type="SUPFAM" id="SSF144083">
    <property type="entry name" value="Magnesium transport protein CorA, transmembrane region"/>
    <property type="match status" value="1"/>
</dbReference>
<keyword evidence="4" id="KW-1003">Cell membrane</keyword>
<dbReference type="SUPFAM" id="SSF143865">
    <property type="entry name" value="CorA soluble domain-like"/>
    <property type="match status" value="1"/>
</dbReference>
<feature type="transmembrane region" description="Helical" evidence="11">
    <location>
        <begin position="292"/>
        <end position="310"/>
    </location>
</feature>
<keyword evidence="9" id="KW-0406">Ion transport</keyword>
<evidence type="ECO:0000256" key="11">
    <source>
        <dbReference type="SAM" id="Phobius"/>
    </source>
</evidence>
<dbReference type="PANTHER" id="PTHR46494:SF3">
    <property type="entry name" value="ZINC TRANSPORT PROTEIN ZNTB"/>
    <property type="match status" value="1"/>
</dbReference>
<evidence type="ECO:0000313" key="13">
    <source>
        <dbReference type="Proteomes" id="UP001596364"/>
    </source>
</evidence>
<evidence type="ECO:0000313" key="12">
    <source>
        <dbReference type="EMBL" id="MFC6440251.1"/>
    </source>
</evidence>
<comment type="caution">
    <text evidence="12">The sequence shown here is derived from an EMBL/GenBank/DDBJ whole genome shotgun (WGS) entry which is preliminary data.</text>
</comment>
<dbReference type="Gene3D" id="3.30.460.20">
    <property type="entry name" value="CorA soluble domain-like"/>
    <property type="match status" value="1"/>
</dbReference>
<evidence type="ECO:0000256" key="5">
    <source>
        <dbReference type="ARBA" id="ARBA00022519"/>
    </source>
</evidence>
<evidence type="ECO:0000256" key="8">
    <source>
        <dbReference type="ARBA" id="ARBA00022989"/>
    </source>
</evidence>
<feature type="transmembrane region" description="Helical" evidence="11">
    <location>
        <begin position="257"/>
        <end position="280"/>
    </location>
</feature>